<feature type="compositionally biased region" description="Basic and acidic residues" evidence="1">
    <location>
        <begin position="290"/>
        <end position="301"/>
    </location>
</feature>
<evidence type="ECO:0000256" key="1">
    <source>
        <dbReference type="SAM" id="MobiDB-lite"/>
    </source>
</evidence>
<dbReference type="Pfam" id="PF25534">
    <property type="entry name" value="DUF7918"/>
    <property type="match status" value="1"/>
</dbReference>
<dbReference type="InterPro" id="IPR057678">
    <property type="entry name" value="DUF7918"/>
</dbReference>
<sequence>MAKHPFLSNITAQVCVAGIALQEHPDPDHDILSPPASAEDDAAQHCHRFTVSNYVCVQDSQDFSIRVAFDKKHYMDHSKVNIECYLDDKPAAHRSLERRPFQKSKKNWIFNIDEVQSWEKGQRNTHGMKLTFSKLNITSITAAPADIKWLSKQLGSSGLIEIRLYWGTYGKKGGVSPANVDEFKGLTRPIPEAANKGGDAKSHSTILGAPKRTKRISVVKESRKIQGEDHPLVIFRFFYRSKAFIQWISAETGRAGSQTRPVGIKRERIDHSSKRIIYELEDDDDGVEGGLREVKREREVEDLTEEPMAKRSKTQVIDLTEDDEGEESLFVD</sequence>
<protein>
    <recommendedName>
        <fullName evidence="2">DUF7918 domain-containing protein</fullName>
    </recommendedName>
</protein>
<dbReference type="Proteomes" id="UP001629113">
    <property type="component" value="Unassembled WGS sequence"/>
</dbReference>
<name>A0ABR4PP92_9HELO</name>
<dbReference type="PANTHER" id="PTHR36223:SF1">
    <property type="entry name" value="TRANSCRIPTION ELONGATION FACTOR EAF N-TERMINAL DOMAIN-CONTAINING PROTEIN"/>
    <property type="match status" value="1"/>
</dbReference>
<gene>
    <name evidence="3" type="ORF">PVAG01_04386</name>
</gene>
<evidence type="ECO:0000313" key="4">
    <source>
        <dbReference type="Proteomes" id="UP001629113"/>
    </source>
</evidence>
<evidence type="ECO:0000259" key="2">
    <source>
        <dbReference type="Pfam" id="PF25534"/>
    </source>
</evidence>
<dbReference type="PANTHER" id="PTHR36223">
    <property type="entry name" value="BETA-LACTAMASE-TYPE TRANSPEPTIDASE FOLD DOMAIN CONTAINING PROTEIN"/>
    <property type="match status" value="1"/>
</dbReference>
<proteinExistence type="predicted"/>
<accession>A0ABR4PP92</accession>
<feature type="compositionally biased region" description="Acidic residues" evidence="1">
    <location>
        <begin position="319"/>
        <end position="332"/>
    </location>
</feature>
<organism evidence="3 4">
    <name type="scientific">Phlyctema vagabunda</name>
    <dbReference type="NCBI Taxonomy" id="108571"/>
    <lineage>
        <taxon>Eukaryota</taxon>
        <taxon>Fungi</taxon>
        <taxon>Dikarya</taxon>
        <taxon>Ascomycota</taxon>
        <taxon>Pezizomycotina</taxon>
        <taxon>Leotiomycetes</taxon>
        <taxon>Helotiales</taxon>
        <taxon>Dermateaceae</taxon>
        <taxon>Phlyctema</taxon>
    </lineage>
</organism>
<comment type="caution">
    <text evidence="3">The sequence shown here is derived from an EMBL/GenBank/DDBJ whole genome shotgun (WGS) entry which is preliminary data.</text>
</comment>
<dbReference type="EMBL" id="JBFCZG010000003">
    <property type="protein sequence ID" value="KAL3425105.1"/>
    <property type="molecule type" value="Genomic_DNA"/>
</dbReference>
<feature type="domain" description="DUF7918" evidence="2">
    <location>
        <begin position="10"/>
        <end position="246"/>
    </location>
</feature>
<feature type="region of interest" description="Disordered" evidence="1">
    <location>
        <begin position="286"/>
        <end position="332"/>
    </location>
</feature>
<evidence type="ECO:0000313" key="3">
    <source>
        <dbReference type="EMBL" id="KAL3425105.1"/>
    </source>
</evidence>
<keyword evidence="4" id="KW-1185">Reference proteome</keyword>
<reference evidence="3 4" key="1">
    <citation type="submission" date="2024-06" db="EMBL/GenBank/DDBJ databases">
        <title>Complete genome of Phlyctema vagabunda strain 19-DSS-EL-015.</title>
        <authorList>
            <person name="Fiorenzani C."/>
        </authorList>
    </citation>
    <scope>NUCLEOTIDE SEQUENCE [LARGE SCALE GENOMIC DNA]</scope>
    <source>
        <strain evidence="3 4">19-DSS-EL-015</strain>
    </source>
</reference>